<dbReference type="AlphaFoldDB" id="A0A1I2F6M5"/>
<name>A0A1I2F6M5_9BURK</name>
<dbReference type="Proteomes" id="UP000199119">
    <property type="component" value="Unassembled WGS sequence"/>
</dbReference>
<dbReference type="EMBL" id="FONX01000009">
    <property type="protein sequence ID" value="SFF00629.1"/>
    <property type="molecule type" value="Genomic_DNA"/>
</dbReference>
<organism evidence="2 3">
    <name type="scientific">Paracidovorax wautersii</name>
    <dbReference type="NCBI Taxonomy" id="1177982"/>
    <lineage>
        <taxon>Bacteria</taxon>
        <taxon>Pseudomonadati</taxon>
        <taxon>Pseudomonadota</taxon>
        <taxon>Betaproteobacteria</taxon>
        <taxon>Burkholderiales</taxon>
        <taxon>Comamonadaceae</taxon>
        <taxon>Paracidovorax</taxon>
    </lineage>
</organism>
<keyword evidence="3" id="KW-1185">Reference proteome</keyword>
<accession>A0A1I2F6M5</accession>
<dbReference type="STRING" id="1177982.SAMN04489711_109164"/>
<gene>
    <name evidence="2" type="ORF">SAMN04489711_109164</name>
</gene>
<feature type="coiled-coil region" evidence="1">
    <location>
        <begin position="84"/>
        <end position="111"/>
    </location>
</feature>
<evidence type="ECO:0000256" key="1">
    <source>
        <dbReference type="SAM" id="Coils"/>
    </source>
</evidence>
<sequence>MGDCEAVASEAERRCSVNDDMGKHYKPVRVGRQIDDATGIETTTIRFEDQRIYCCSEITPVSDPQTVKTGYLSMERYYHPRGWVQATDEEIRQHEAEVEHQRQLKEEQERIYDAADITLTDLLATSTNLFAVTKKRGVCDDEECHEFEIPLAVFESEAEAEAACLTFAEARAHHDSDVFEVKPLPFFKRGSAR</sequence>
<protein>
    <submittedName>
        <fullName evidence="2">Uncharacterized protein</fullName>
    </submittedName>
</protein>
<evidence type="ECO:0000313" key="3">
    <source>
        <dbReference type="Proteomes" id="UP000199119"/>
    </source>
</evidence>
<keyword evidence="1" id="KW-0175">Coiled coil</keyword>
<evidence type="ECO:0000313" key="2">
    <source>
        <dbReference type="EMBL" id="SFF00629.1"/>
    </source>
</evidence>
<reference evidence="3" key="1">
    <citation type="submission" date="2016-10" db="EMBL/GenBank/DDBJ databases">
        <authorList>
            <person name="Varghese N."/>
            <person name="Submissions S."/>
        </authorList>
    </citation>
    <scope>NUCLEOTIDE SEQUENCE [LARGE SCALE GENOMIC DNA]</scope>
    <source>
        <strain evidence="3">DSM 27981</strain>
    </source>
</reference>
<proteinExistence type="predicted"/>